<name>A0A6G7GRP6_KUEST</name>
<protein>
    <submittedName>
        <fullName evidence="1">Uncharacterized protein</fullName>
    </submittedName>
</protein>
<evidence type="ECO:0000313" key="2">
    <source>
        <dbReference type="Proteomes" id="UP000501926"/>
    </source>
</evidence>
<dbReference type="Proteomes" id="UP000501926">
    <property type="component" value="Chromosome"/>
</dbReference>
<accession>A0A6G7GRP6</accession>
<dbReference type="AlphaFoldDB" id="A0A6G7GRP6"/>
<proteinExistence type="predicted"/>
<evidence type="ECO:0000313" key="1">
    <source>
        <dbReference type="EMBL" id="QII12185.1"/>
    </source>
</evidence>
<gene>
    <name evidence="1" type="ORF">KsCSTR_28060</name>
</gene>
<reference evidence="1 2" key="1">
    <citation type="submission" date="2020-02" db="EMBL/GenBank/DDBJ databases">
        <title>Newly sequenced genome of strain CSTR1 showed variability in Candidatus Kuenenia stuttgartiensis genomes.</title>
        <authorList>
            <person name="Ding C."/>
            <person name="Adrian L."/>
        </authorList>
    </citation>
    <scope>NUCLEOTIDE SEQUENCE [LARGE SCALE GENOMIC DNA]</scope>
    <source>
        <strain evidence="1 2">CSTR1</strain>
    </source>
</reference>
<sequence>MLLTQHDDWLENTVDCLKIKHFHRFRVSHLRHDDRYTHSLLIAAKMSLFPRIVTIRHNE</sequence>
<dbReference type="EMBL" id="CP049055">
    <property type="protein sequence ID" value="QII12185.1"/>
    <property type="molecule type" value="Genomic_DNA"/>
</dbReference>
<organism evidence="1 2">
    <name type="scientific">Kuenenia stuttgartiensis</name>
    <dbReference type="NCBI Taxonomy" id="174633"/>
    <lineage>
        <taxon>Bacteria</taxon>
        <taxon>Pseudomonadati</taxon>
        <taxon>Planctomycetota</taxon>
        <taxon>Candidatus Brocadiia</taxon>
        <taxon>Candidatus Brocadiales</taxon>
        <taxon>Candidatus Brocadiaceae</taxon>
        <taxon>Candidatus Kuenenia</taxon>
    </lineage>
</organism>